<dbReference type="EMBL" id="AP022213">
    <property type="protein sequence ID" value="BBT16223.1"/>
    <property type="molecule type" value="Genomic_DNA"/>
</dbReference>
<organism evidence="2 3">
    <name type="scientific">Metapseudomonas otitidis</name>
    <dbReference type="NCBI Taxonomy" id="319939"/>
    <lineage>
        <taxon>Bacteria</taxon>
        <taxon>Pseudomonadati</taxon>
        <taxon>Pseudomonadota</taxon>
        <taxon>Gammaproteobacteria</taxon>
        <taxon>Pseudomonadales</taxon>
        <taxon>Pseudomonadaceae</taxon>
        <taxon>Metapseudomonas</taxon>
    </lineage>
</organism>
<sequence length="108" mass="11950">MLMSELGEKGKDINTDIQKLVDKGLDPQIQAALDYCRLVGNNAVHPGEIDFNETPEIAHTLFEMINLIVEDRIARPKKMGTSLSKLPAEIQKKIQERADKAAAQAPPN</sequence>
<dbReference type="Proteomes" id="UP000515591">
    <property type="component" value="Chromosome"/>
</dbReference>
<evidence type="ECO:0000259" key="1">
    <source>
        <dbReference type="Pfam" id="PF13643"/>
    </source>
</evidence>
<name>A0A6S5RMR2_9GAMM</name>
<evidence type="ECO:0000313" key="2">
    <source>
        <dbReference type="EMBL" id="BBT16223.1"/>
    </source>
</evidence>
<evidence type="ECO:0000313" key="3">
    <source>
        <dbReference type="Proteomes" id="UP000515591"/>
    </source>
</evidence>
<feature type="domain" description="DUF4145" evidence="1">
    <location>
        <begin position="1"/>
        <end position="56"/>
    </location>
</feature>
<accession>A0A6S5RMR2</accession>
<protein>
    <recommendedName>
        <fullName evidence="1">DUF4145 domain-containing protein</fullName>
    </recommendedName>
</protein>
<dbReference type="InterPro" id="IPR025285">
    <property type="entry name" value="DUF4145"/>
</dbReference>
<proteinExistence type="predicted"/>
<dbReference type="AlphaFoldDB" id="A0A6S5RMR2"/>
<gene>
    <name evidence="2" type="ORF">WP8S17C03_22720</name>
</gene>
<dbReference type="Pfam" id="PF13643">
    <property type="entry name" value="DUF4145"/>
    <property type="match status" value="1"/>
</dbReference>
<reference evidence="2 3" key="1">
    <citation type="submission" date="2019-12" db="EMBL/GenBank/DDBJ databases">
        <title>complete genome sequences of Pseudomonas otitidis str. WP8-S17-CRE-03 isolated from wastewater treatment plant effluent.</title>
        <authorList>
            <person name="Sekizuka T."/>
            <person name="Itokawa K."/>
            <person name="Yatsu K."/>
            <person name="Inamine Y."/>
            <person name="Kuroda M."/>
        </authorList>
    </citation>
    <scope>NUCLEOTIDE SEQUENCE [LARGE SCALE GENOMIC DNA]</scope>
    <source>
        <strain evidence="2 3">WP8-S17-CRE-03</strain>
    </source>
</reference>